<sequence>MSVGEGAVVRAVEERTLSCPECRATVRVDDRFSVWCQDCDWNVDPQPPEEDDDRLERVRRAMARRHGERLYAEIAAGGSLRAHRDRASIPALALALAVHAVTLALLLGGLWCVIAGWGGWGIVPGALLLLLAWVLRPRSPRPRGADPELLRADAPELYALVDDVARVVGTRSVDRIVVTTEVNASVRVHGVRGRRWLALGLPLWEILTPQQRVALLGHELAHYSNGDTRHGVVVGTAYRSLATWHYVFLPITDPAAAEMLANVLFTVPRLALHGLLELLDHLTLRAAQRAEYLADREAARAGSTEAAVGLMDRLLVAESVTVALRREANRAALTGPRGARAADAHAVGIWERLRTDIAAIPESEYERQRRVGARRGHSVDSAHPPTHLRRACLLLGPAADAVVTLDEDRARRVESELAPARTTVARTVVRDGC</sequence>
<feature type="transmembrane region" description="Helical" evidence="12">
    <location>
        <begin position="117"/>
        <end position="135"/>
    </location>
</feature>
<evidence type="ECO:0000256" key="5">
    <source>
        <dbReference type="ARBA" id="ARBA00022723"/>
    </source>
</evidence>
<dbReference type="GO" id="GO:0008237">
    <property type="term" value="F:metallopeptidase activity"/>
    <property type="evidence" value="ECO:0007669"/>
    <property type="project" value="UniProtKB-KW"/>
</dbReference>
<dbReference type="InterPro" id="IPR001915">
    <property type="entry name" value="Peptidase_M48"/>
</dbReference>
<keyword evidence="2" id="KW-1003">Cell membrane</keyword>
<reference evidence="15" key="1">
    <citation type="submission" date="2023-07" db="EMBL/GenBank/DDBJ databases">
        <title>30 novel species of actinomycetes from the DSMZ collection.</title>
        <authorList>
            <person name="Nouioui I."/>
        </authorList>
    </citation>
    <scope>NUCLEOTIDE SEQUENCE [LARGE SCALE GENOMIC DNA]</scope>
    <source>
        <strain evidence="15">DSM 41981</strain>
    </source>
</reference>
<dbReference type="AlphaFoldDB" id="A0ABD5EPL4"/>
<dbReference type="GO" id="GO:0006508">
    <property type="term" value="P:proteolysis"/>
    <property type="evidence" value="ECO:0007669"/>
    <property type="project" value="UniProtKB-KW"/>
</dbReference>
<dbReference type="Proteomes" id="UP001183535">
    <property type="component" value="Unassembled WGS sequence"/>
</dbReference>
<keyword evidence="8 12" id="KW-1133">Transmembrane helix</keyword>
<evidence type="ECO:0000256" key="2">
    <source>
        <dbReference type="ARBA" id="ARBA00022475"/>
    </source>
</evidence>
<comment type="similarity">
    <text evidence="11">Belongs to the peptidase M48 family.</text>
</comment>
<keyword evidence="15" id="KW-1185">Reference proteome</keyword>
<evidence type="ECO:0000256" key="10">
    <source>
        <dbReference type="ARBA" id="ARBA00023136"/>
    </source>
</evidence>
<dbReference type="GO" id="GO:0005886">
    <property type="term" value="C:plasma membrane"/>
    <property type="evidence" value="ECO:0007669"/>
    <property type="project" value="UniProtKB-SubCell"/>
</dbReference>
<dbReference type="EMBL" id="JAVRES010000007">
    <property type="protein sequence ID" value="MDT0436555.1"/>
    <property type="molecule type" value="Genomic_DNA"/>
</dbReference>
<dbReference type="PANTHER" id="PTHR43221:SF1">
    <property type="entry name" value="PROTEASE HTPX"/>
    <property type="match status" value="1"/>
</dbReference>
<keyword evidence="7 11" id="KW-0862">Zinc</keyword>
<dbReference type="CDD" id="cd07328">
    <property type="entry name" value="M48_Ste24p_like"/>
    <property type="match status" value="1"/>
</dbReference>
<dbReference type="InterPro" id="IPR050083">
    <property type="entry name" value="HtpX_protease"/>
</dbReference>
<evidence type="ECO:0000259" key="13">
    <source>
        <dbReference type="Pfam" id="PF01435"/>
    </source>
</evidence>
<gene>
    <name evidence="14" type="ORF">RM877_17875</name>
</gene>
<comment type="caution">
    <text evidence="14">The sequence shown here is derived from an EMBL/GenBank/DDBJ whole genome shotgun (WGS) entry which is preliminary data.</text>
</comment>
<evidence type="ECO:0000256" key="7">
    <source>
        <dbReference type="ARBA" id="ARBA00022833"/>
    </source>
</evidence>
<dbReference type="PANTHER" id="PTHR43221">
    <property type="entry name" value="PROTEASE HTPX"/>
    <property type="match status" value="1"/>
</dbReference>
<organism evidence="14 15">
    <name type="scientific">Streptomyces doudnae</name>
    <dbReference type="NCBI Taxonomy" id="3075536"/>
    <lineage>
        <taxon>Bacteria</taxon>
        <taxon>Bacillati</taxon>
        <taxon>Actinomycetota</taxon>
        <taxon>Actinomycetes</taxon>
        <taxon>Kitasatosporales</taxon>
        <taxon>Streptomycetaceae</taxon>
        <taxon>Streptomyces</taxon>
    </lineage>
</organism>
<keyword evidence="9 11" id="KW-0482">Metalloprotease</keyword>
<feature type="domain" description="Peptidase M48" evidence="13">
    <location>
        <begin position="160"/>
        <end position="387"/>
    </location>
</feature>
<evidence type="ECO:0000256" key="4">
    <source>
        <dbReference type="ARBA" id="ARBA00022692"/>
    </source>
</evidence>
<keyword evidence="5" id="KW-0479">Metal-binding</keyword>
<dbReference type="GO" id="GO:0046872">
    <property type="term" value="F:metal ion binding"/>
    <property type="evidence" value="ECO:0007669"/>
    <property type="project" value="UniProtKB-KW"/>
</dbReference>
<evidence type="ECO:0000256" key="6">
    <source>
        <dbReference type="ARBA" id="ARBA00022801"/>
    </source>
</evidence>
<evidence type="ECO:0000256" key="3">
    <source>
        <dbReference type="ARBA" id="ARBA00022670"/>
    </source>
</evidence>
<comment type="subcellular location">
    <subcellularLocation>
        <location evidence="1">Cell membrane</location>
        <topology evidence="1">Multi-pass membrane protein</topology>
    </subcellularLocation>
</comment>
<evidence type="ECO:0000256" key="11">
    <source>
        <dbReference type="RuleBase" id="RU003983"/>
    </source>
</evidence>
<keyword evidence="10 12" id="KW-0472">Membrane</keyword>
<dbReference type="Gene3D" id="3.30.2010.10">
    <property type="entry name" value="Metalloproteases ('zincins'), catalytic domain"/>
    <property type="match status" value="1"/>
</dbReference>
<feature type="transmembrane region" description="Helical" evidence="12">
    <location>
        <begin position="89"/>
        <end position="111"/>
    </location>
</feature>
<proteinExistence type="inferred from homology"/>
<dbReference type="RefSeq" id="WP_256089383.1">
    <property type="nucleotide sequence ID" value="NZ_JAVRES010000007.1"/>
</dbReference>
<dbReference type="Pfam" id="PF01435">
    <property type="entry name" value="Peptidase_M48"/>
    <property type="match status" value="1"/>
</dbReference>
<evidence type="ECO:0000256" key="12">
    <source>
        <dbReference type="SAM" id="Phobius"/>
    </source>
</evidence>
<evidence type="ECO:0000313" key="15">
    <source>
        <dbReference type="Proteomes" id="UP001183535"/>
    </source>
</evidence>
<name>A0ABD5EPL4_9ACTN</name>
<evidence type="ECO:0000256" key="9">
    <source>
        <dbReference type="ARBA" id="ARBA00023049"/>
    </source>
</evidence>
<evidence type="ECO:0000256" key="1">
    <source>
        <dbReference type="ARBA" id="ARBA00004651"/>
    </source>
</evidence>
<evidence type="ECO:0000256" key="8">
    <source>
        <dbReference type="ARBA" id="ARBA00022989"/>
    </source>
</evidence>
<accession>A0ABD5EPL4</accession>
<keyword evidence="6 11" id="KW-0378">Hydrolase</keyword>
<comment type="cofactor">
    <cofactor evidence="11">
        <name>Zn(2+)</name>
        <dbReference type="ChEBI" id="CHEBI:29105"/>
    </cofactor>
    <text evidence="11">Binds 1 zinc ion per subunit.</text>
</comment>
<protein>
    <submittedName>
        <fullName evidence="14">M48 family metallopeptidase</fullName>
    </submittedName>
</protein>
<keyword evidence="3 11" id="KW-0645">Protease</keyword>
<keyword evidence="4 12" id="KW-0812">Transmembrane</keyword>
<evidence type="ECO:0000313" key="14">
    <source>
        <dbReference type="EMBL" id="MDT0436555.1"/>
    </source>
</evidence>